<dbReference type="OMA" id="ICCSCRE"/>
<dbReference type="AlphaFoldDB" id="A0A3B5QTQ5"/>
<sequence>MQHLLCINLLVLVLLPSSLSCDSKVELVTVRDHFSGFVQTHIDNIVSMNELFTKDPSVRSQRRRIPRNPGKKQMKKLCKAKAILSSMTVCYQRLNIYPN</sequence>
<feature type="signal peptide" evidence="1">
    <location>
        <begin position="1"/>
        <end position="20"/>
    </location>
</feature>
<evidence type="ECO:0000313" key="2">
    <source>
        <dbReference type="Ensembl" id="ENSXMAP00000034132.1"/>
    </source>
</evidence>
<protein>
    <submittedName>
        <fullName evidence="2">Uncharacterized protein</fullName>
    </submittedName>
</protein>
<keyword evidence="1" id="KW-0732">Signal</keyword>
<accession>A0A3B5QTQ5</accession>
<dbReference type="InParanoid" id="A0A3B5QTQ5"/>
<evidence type="ECO:0000313" key="3">
    <source>
        <dbReference type="Proteomes" id="UP000002852"/>
    </source>
</evidence>
<feature type="chain" id="PRO_5017257131" evidence="1">
    <location>
        <begin position="21"/>
        <end position="99"/>
    </location>
</feature>
<dbReference type="GeneTree" id="ENSGT01110000271663"/>
<reference evidence="2" key="4">
    <citation type="submission" date="2025-09" db="UniProtKB">
        <authorList>
            <consortium name="Ensembl"/>
        </authorList>
    </citation>
    <scope>IDENTIFICATION</scope>
    <source>
        <strain evidence="2">JP 163 A</strain>
    </source>
</reference>
<keyword evidence="3" id="KW-1185">Reference proteome</keyword>
<reference evidence="3" key="1">
    <citation type="submission" date="2012-01" db="EMBL/GenBank/DDBJ databases">
        <authorList>
            <person name="Walter R."/>
            <person name="Schartl M."/>
            <person name="Warren W."/>
        </authorList>
    </citation>
    <scope>NUCLEOTIDE SEQUENCE [LARGE SCALE GENOMIC DNA]</scope>
    <source>
        <strain evidence="3">JP 163 A</strain>
    </source>
</reference>
<evidence type="ECO:0000256" key="1">
    <source>
        <dbReference type="SAM" id="SignalP"/>
    </source>
</evidence>
<dbReference type="Ensembl" id="ENSXMAT00000033063.1">
    <property type="protein sequence ID" value="ENSXMAP00000034132.1"/>
    <property type="gene ID" value="ENSXMAG00000024029.1"/>
</dbReference>
<dbReference type="Proteomes" id="UP000002852">
    <property type="component" value="Unassembled WGS sequence"/>
</dbReference>
<reference evidence="2" key="3">
    <citation type="submission" date="2025-08" db="UniProtKB">
        <authorList>
            <consortium name="Ensembl"/>
        </authorList>
    </citation>
    <scope>IDENTIFICATION</scope>
    <source>
        <strain evidence="2">JP 163 A</strain>
    </source>
</reference>
<reference evidence="3" key="2">
    <citation type="journal article" date="2013" name="Nat. Genet.">
        <title>The genome of the platyfish, Xiphophorus maculatus, provides insights into evolutionary adaptation and several complex traits.</title>
        <authorList>
            <person name="Schartl M."/>
            <person name="Walter R.B."/>
            <person name="Shen Y."/>
            <person name="Garcia T."/>
            <person name="Catchen J."/>
            <person name="Amores A."/>
            <person name="Braasch I."/>
            <person name="Chalopin D."/>
            <person name="Volff J.N."/>
            <person name="Lesch K.P."/>
            <person name="Bisazza A."/>
            <person name="Minx P."/>
            <person name="Hillier L."/>
            <person name="Wilson R.K."/>
            <person name="Fuerstenberg S."/>
            <person name="Boore J."/>
            <person name="Searle S."/>
            <person name="Postlethwait J.H."/>
            <person name="Warren W.C."/>
        </authorList>
    </citation>
    <scope>NUCLEOTIDE SEQUENCE [LARGE SCALE GENOMIC DNA]</scope>
    <source>
        <strain evidence="3">JP 163 A</strain>
    </source>
</reference>
<name>A0A3B5QTQ5_XIPMA</name>
<organism evidence="2 3">
    <name type="scientific">Xiphophorus maculatus</name>
    <name type="common">Southern platyfish</name>
    <name type="synonym">Platypoecilus maculatus</name>
    <dbReference type="NCBI Taxonomy" id="8083"/>
    <lineage>
        <taxon>Eukaryota</taxon>
        <taxon>Metazoa</taxon>
        <taxon>Chordata</taxon>
        <taxon>Craniata</taxon>
        <taxon>Vertebrata</taxon>
        <taxon>Euteleostomi</taxon>
        <taxon>Actinopterygii</taxon>
        <taxon>Neopterygii</taxon>
        <taxon>Teleostei</taxon>
        <taxon>Neoteleostei</taxon>
        <taxon>Acanthomorphata</taxon>
        <taxon>Ovalentaria</taxon>
        <taxon>Atherinomorphae</taxon>
        <taxon>Cyprinodontiformes</taxon>
        <taxon>Poeciliidae</taxon>
        <taxon>Poeciliinae</taxon>
        <taxon>Xiphophorus</taxon>
    </lineage>
</organism>
<proteinExistence type="predicted"/>